<protein>
    <submittedName>
        <fullName evidence="1">Uncharacterized protein</fullName>
    </submittedName>
</protein>
<gene>
    <name evidence="1" type="ORF">METZ01_LOCUS285159</name>
</gene>
<organism evidence="1">
    <name type="scientific">marine metagenome</name>
    <dbReference type="NCBI Taxonomy" id="408172"/>
    <lineage>
        <taxon>unclassified sequences</taxon>
        <taxon>metagenomes</taxon>
        <taxon>ecological metagenomes</taxon>
    </lineage>
</organism>
<evidence type="ECO:0000313" key="1">
    <source>
        <dbReference type="EMBL" id="SVC32305.1"/>
    </source>
</evidence>
<name>A0A382L922_9ZZZZ</name>
<dbReference type="AlphaFoldDB" id="A0A382L922"/>
<sequence length="47" mass="5418">MFYPCPENAGAGQKIFFPHAKKSLVVIVFNIFQFSYFQALQTVVFED</sequence>
<dbReference type="EMBL" id="UINC01085092">
    <property type="protein sequence ID" value="SVC32305.1"/>
    <property type="molecule type" value="Genomic_DNA"/>
</dbReference>
<accession>A0A382L922</accession>
<proteinExistence type="predicted"/>
<reference evidence="1" key="1">
    <citation type="submission" date="2018-05" db="EMBL/GenBank/DDBJ databases">
        <authorList>
            <person name="Lanie J.A."/>
            <person name="Ng W.-L."/>
            <person name="Kazmierczak K.M."/>
            <person name="Andrzejewski T.M."/>
            <person name="Davidsen T.M."/>
            <person name="Wayne K.J."/>
            <person name="Tettelin H."/>
            <person name="Glass J.I."/>
            <person name="Rusch D."/>
            <person name="Podicherti R."/>
            <person name="Tsui H.-C.T."/>
            <person name="Winkler M.E."/>
        </authorList>
    </citation>
    <scope>NUCLEOTIDE SEQUENCE</scope>
</reference>